<feature type="compositionally biased region" description="Basic residues" evidence="1">
    <location>
        <begin position="706"/>
        <end position="722"/>
    </location>
</feature>
<protein>
    <submittedName>
        <fullName evidence="3">Extracellular solute-binding protein family 5</fullName>
    </submittedName>
</protein>
<evidence type="ECO:0000313" key="3">
    <source>
        <dbReference type="EMBL" id="AEW96318.1"/>
    </source>
</evidence>
<reference evidence="4" key="1">
    <citation type="submission" date="2011-12" db="EMBL/GenBank/DDBJ databases">
        <title>Complete genome sequence of Streptomyces cattleya strain DSM 46488.</title>
        <authorList>
            <person name="Ou H.-Y."/>
            <person name="Li P."/>
            <person name="Zhao C."/>
            <person name="O'Hagan D."/>
            <person name="Deng Z."/>
        </authorList>
    </citation>
    <scope>NUCLEOTIDE SEQUENCE [LARGE SCALE GENOMIC DNA]</scope>
    <source>
        <strain evidence="4">ATCC 35852 / DSM 46488 / JCM 4925 / NBRC 14057 / NRRL 8057</strain>
    </source>
</reference>
<feature type="domain" description="Solute-binding protein family 5" evidence="2">
    <location>
        <begin position="160"/>
        <end position="555"/>
    </location>
</feature>
<feature type="compositionally biased region" description="Low complexity" evidence="1">
    <location>
        <begin position="433"/>
        <end position="445"/>
    </location>
</feature>
<feature type="region of interest" description="Disordered" evidence="1">
    <location>
        <begin position="661"/>
        <end position="722"/>
    </location>
</feature>
<dbReference type="KEGG" id="scy:SCATT_39470"/>
<accession>F8K3J9</accession>
<dbReference type="Gene3D" id="3.90.76.10">
    <property type="entry name" value="Dipeptide-binding Protein, Domain 1"/>
    <property type="match status" value="1"/>
</dbReference>
<dbReference type="HOGENOM" id="CLU_017028_11_1_11"/>
<dbReference type="PANTHER" id="PTHR30290">
    <property type="entry name" value="PERIPLASMIC BINDING COMPONENT OF ABC TRANSPORTER"/>
    <property type="match status" value="1"/>
</dbReference>
<evidence type="ECO:0000313" key="4">
    <source>
        <dbReference type="Proteomes" id="UP000007842"/>
    </source>
</evidence>
<dbReference type="Pfam" id="PF00496">
    <property type="entry name" value="SBP_bac_5"/>
    <property type="match status" value="1"/>
</dbReference>
<dbReference type="Proteomes" id="UP000007842">
    <property type="component" value="Chromosome"/>
</dbReference>
<keyword evidence="4" id="KW-1185">Reference proteome</keyword>
<feature type="compositionally biased region" description="Basic and acidic residues" evidence="1">
    <location>
        <begin position="463"/>
        <end position="473"/>
    </location>
</feature>
<sequence length="722" mass="76121">MHPTPDPAPYAATGPGLPPPPRTRRAGTPEDRAPRSRAPFRRAPRVRLQRRPRALATAAAGACALLPALAGCNPPTGAPDRTPAAVDIATVPRSSVRDGGTLRWAVDALPATLNTFQAAADAQTTQVATAVLPTLFTVDGHGRPQRDPDYLLSADVVQRTPQQVVVYKLNPKAVWSDGRPVGADDFAAQWRALNGDDASYWSAHNDGYDRIAAVTRGADAHQVKVTFQRPYAAWQSLFTPLYPASVTGSPEAFNTRSRDRLPVSGGPFRLARTGGGEHGVTLVRNERWWGAPAKLDRLVLVAVDRDRRVAALSAGRADVAEVDPAALPEVVKDRSLTVHRAPEAGYTQLTLNGGSGPLADERVRRAIARAIDRQALADLVLRPAGLPARPLGNHFVMASQTGYQDNSAAIGKPDVKSAQALLGDAGWQPGKAAAAASAAAKAAPGPRRPSGPPGGDEDTAAGSRRDAERLAGRDAVVEPDAVRTDRAGHPLALRFVLPADDPTLLRVGDRIAHMLAGIGVRTRIDRVDGEGFFKDHVAAGDFDLALYSWPGSAYPVNDARPVYAKPVPGADGSLTVQQNYARVGTDQIDHLLDQAGAELDPVKARSLARRADARLWAVAGSLPLYQRPQLVVENKAVANAGAFGFATPRYQDIGFRKGVPLHAAGGPSGAPSGTPEPGAGPEPEGAADQAPGDFARHGGHPASGRPHGHPHGHRHPLRHQGE</sequence>
<dbReference type="AlphaFoldDB" id="F8K3J9"/>
<feature type="region of interest" description="Disordered" evidence="1">
    <location>
        <begin position="1"/>
        <end position="43"/>
    </location>
</feature>
<dbReference type="GO" id="GO:1904680">
    <property type="term" value="F:peptide transmembrane transporter activity"/>
    <property type="evidence" value="ECO:0007669"/>
    <property type="project" value="TreeGrafter"/>
</dbReference>
<dbReference type="Gene3D" id="3.40.190.10">
    <property type="entry name" value="Periplasmic binding protein-like II"/>
    <property type="match status" value="1"/>
</dbReference>
<dbReference type="InterPro" id="IPR000914">
    <property type="entry name" value="SBP_5_dom"/>
</dbReference>
<organism evidence="3 4">
    <name type="scientific">Streptantibioticus cattleyicolor (strain ATCC 35852 / DSM 46488 / JCM 4925 / NBRC 14057 / NRRL 8057)</name>
    <name type="common">Streptomyces cattleya</name>
    <dbReference type="NCBI Taxonomy" id="1003195"/>
    <lineage>
        <taxon>Bacteria</taxon>
        <taxon>Bacillati</taxon>
        <taxon>Actinomycetota</taxon>
        <taxon>Actinomycetes</taxon>
        <taxon>Kitasatosporales</taxon>
        <taxon>Streptomycetaceae</taxon>
        <taxon>Streptantibioticus</taxon>
    </lineage>
</organism>
<feature type="compositionally biased region" description="Low complexity" evidence="1">
    <location>
        <begin position="663"/>
        <end position="692"/>
    </location>
</feature>
<proteinExistence type="predicted"/>
<gene>
    <name evidence="3" type="ordered locus">SCATT_39470</name>
</gene>
<dbReference type="SUPFAM" id="SSF53850">
    <property type="entry name" value="Periplasmic binding protein-like II"/>
    <property type="match status" value="1"/>
</dbReference>
<feature type="region of interest" description="Disordered" evidence="1">
    <location>
        <begin position="433"/>
        <end position="473"/>
    </location>
</feature>
<dbReference type="OrthoDB" id="7888869at2"/>
<name>F8K3J9_STREN</name>
<accession>G8WST3</accession>
<dbReference type="PANTHER" id="PTHR30290:SF65">
    <property type="entry name" value="MONOACYL PHOSPHATIDYLINOSITOL TETRAMANNOSIDE-BINDING PROTEIN LPQW-RELATED"/>
    <property type="match status" value="1"/>
</dbReference>
<dbReference type="CDD" id="cd08501">
    <property type="entry name" value="PBP2_Lpqw"/>
    <property type="match status" value="1"/>
</dbReference>
<evidence type="ECO:0000256" key="1">
    <source>
        <dbReference type="SAM" id="MobiDB-lite"/>
    </source>
</evidence>
<dbReference type="Gene3D" id="3.10.105.10">
    <property type="entry name" value="Dipeptide-binding Protein, Domain 3"/>
    <property type="match status" value="1"/>
</dbReference>
<dbReference type="GO" id="GO:0015833">
    <property type="term" value="P:peptide transport"/>
    <property type="evidence" value="ECO:0007669"/>
    <property type="project" value="TreeGrafter"/>
</dbReference>
<dbReference type="eggNOG" id="COG0747">
    <property type="taxonomic scope" value="Bacteria"/>
</dbReference>
<evidence type="ECO:0000259" key="2">
    <source>
        <dbReference type="Pfam" id="PF00496"/>
    </source>
</evidence>
<dbReference type="InterPro" id="IPR039424">
    <property type="entry name" value="SBP_5"/>
</dbReference>
<dbReference type="PATRIC" id="fig|1003195.11.peg.5407"/>
<dbReference type="EMBL" id="CP003219">
    <property type="protein sequence ID" value="AEW96318.1"/>
    <property type="molecule type" value="Genomic_DNA"/>
</dbReference>
<dbReference type="RefSeq" id="WP_014144675.1">
    <property type="nucleotide sequence ID" value="NC_016111.1"/>
</dbReference>
<dbReference type="STRING" id="1003195.SCATT_39470"/>
<dbReference type="KEGG" id="sct:SCAT_3961"/>